<feature type="region of interest" description="Disordered" evidence="1">
    <location>
        <begin position="72"/>
        <end position="102"/>
    </location>
</feature>
<dbReference type="Proteomes" id="UP000268014">
    <property type="component" value="Unassembled WGS sequence"/>
</dbReference>
<evidence type="ECO:0000313" key="4">
    <source>
        <dbReference type="WBParaSite" id="HPLM_0000606201-mRNA-1"/>
    </source>
</evidence>
<name>A0A0N4W7F8_HAEPC</name>
<keyword evidence="3" id="KW-1185">Reference proteome</keyword>
<accession>A0A0N4W7F8</accession>
<dbReference type="WBParaSite" id="HPLM_0000606201-mRNA-1">
    <property type="protein sequence ID" value="HPLM_0000606201-mRNA-1"/>
    <property type="gene ID" value="HPLM_0000606201"/>
</dbReference>
<protein>
    <submittedName>
        <fullName evidence="4">4HBT domain-containing protein</fullName>
    </submittedName>
</protein>
<dbReference type="AlphaFoldDB" id="A0A0N4W7F8"/>
<evidence type="ECO:0000313" key="2">
    <source>
        <dbReference type="EMBL" id="VDO27850.1"/>
    </source>
</evidence>
<evidence type="ECO:0000313" key="3">
    <source>
        <dbReference type="Proteomes" id="UP000268014"/>
    </source>
</evidence>
<proteinExistence type="predicted"/>
<evidence type="ECO:0000256" key="1">
    <source>
        <dbReference type="SAM" id="MobiDB-lite"/>
    </source>
</evidence>
<reference evidence="2 3" key="2">
    <citation type="submission" date="2018-11" db="EMBL/GenBank/DDBJ databases">
        <authorList>
            <consortium name="Pathogen Informatics"/>
        </authorList>
    </citation>
    <scope>NUCLEOTIDE SEQUENCE [LARGE SCALE GENOMIC DNA]</scope>
    <source>
        <strain evidence="2 3">MHpl1</strain>
    </source>
</reference>
<dbReference type="EMBL" id="UZAF01016431">
    <property type="protein sequence ID" value="VDO27850.1"/>
    <property type="molecule type" value="Genomic_DNA"/>
</dbReference>
<reference evidence="4" key="1">
    <citation type="submission" date="2017-02" db="UniProtKB">
        <authorList>
            <consortium name="WormBaseParasite"/>
        </authorList>
    </citation>
    <scope>IDENTIFICATION</scope>
</reference>
<sequence length="102" mass="11181">MIFIILPVKSLKRFIAPSEWGIGTNSVMIDGETLSIIRWKASFLDVVQEERICVAMEARFLSLNHGAASDVADGRLAAPPTKTPSSPRKPPPMLHIALTKNL</sequence>
<organism evidence="4">
    <name type="scientific">Haemonchus placei</name>
    <name type="common">Barber's pole worm</name>
    <dbReference type="NCBI Taxonomy" id="6290"/>
    <lineage>
        <taxon>Eukaryota</taxon>
        <taxon>Metazoa</taxon>
        <taxon>Ecdysozoa</taxon>
        <taxon>Nematoda</taxon>
        <taxon>Chromadorea</taxon>
        <taxon>Rhabditida</taxon>
        <taxon>Rhabditina</taxon>
        <taxon>Rhabditomorpha</taxon>
        <taxon>Strongyloidea</taxon>
        <taxon>Trichostrongylidae</taxon>
        <taxon>Haemonchus</taxon>
    </lineage>
</organism>
<gene>
    <name evidence="2" type="ORF">HPLM_LOCUS6054</name>
</gene>